<comment type="subcellular location">
    <subcellularLocation>
        <location evidence="1">Secreted</location>
    </subcellularLocation>
</comment>
<keyword evidence="2" id="KW-0964">Secreted</keyword>
<dbReference type="Pfam" id="PF03098">
    <property type="entry name" value="An_peroxidase"/>
    <property type="match status" value="1"/>
</dbReference>
<evidence type="ECO:0000313" key="5">
    <source>
        <dbReference type="EMBL" id="SFT86257.1"/>
    </source>
</evidence>
<dbReference type="PANTHER" id="PTHR11475">
    <property type="entry name" value="OXIDASE/PEROXIDASE"/>
    <property type="match status" value="1"/>
</dbReference>
<proteinExistence type="predicted"/>
<dbReference type="OrthoDB" id="105077at2"/>
<dbReference type="InterPro" id="IPR019791">
    <property type="entry name" value="Haem_peroxidase_animal"/>
</dbReference>
<evidence type="ECO:0000256" key="3">
    <source>
        <dbReference type="ARBA" id="ARBA00023180"/>
    </source>
</evidence>
<dbReference type="CDD" id="cd09819">
    <property type="entry name" value="An_peroxidase_bacterial_1"/>
    <property type="match status" value="1"/>
</dbReference>
<dbReference type="SUPFAM" id="SSF48113">
    <property type="entry name" value="Heme-dependent peroxidases"/>
    <property type="match status" value="1"/>
</dbReference>
<reference evidence="6" key="1">
    <citation type="submission" date="2016-10" db="EMBL/GenBank/DDBJ databases">
        <authorList>
            <person name="Varghese N."/>
            <person name="Submissions S."/>
        </authorList>
    </citation>
    <scope>NUCLEOTIDE SEQUENCE [LARGE SCALE GENOMIC DNA]</scope>
    <source>
        <strain evidence="6">DSM 46136</strain>
    </source>
</reference>
<keyword evidence="5" id="KW-0575">Peroxidase</keyword>
<dbReference type="STRING" id="1296565.SAMN05660657_03550"/>
<protein>
    <submittedName>
        <fullName evidence="5">Animal haem peroxidase</fullName>
    </submittedName>
</protein>
<dbReference type="GO" id="GO:0005576">
    <property type="term" value="C:extracellular region"/>
    <property type="evidence" value="ECO:0007669"/>
    <property type="project" value="UniProtKB-SubCell"/>
</dbReference>
<organism evidence="5 6">
    <name type="scientific">Geodermatophilus amargosae</name>
    <dbReference type="NCBI Taxonomy" id="1296565"/>
    <lineage>
        <taxon>Bacteria</taxon>
        <taxon>Bacillati</taxon>
        <taxon>Actinomycetota</taxon>
        <taxon>Actinomycetes</taxon>
        <taxon>Geodermatophilales</taxon>
        <taxon>Geodermatophilaceae</taxon>
        <taxon>Geodermatophilus</taxon>
    </lineage>
</organism>
<evidence type="ECO:0000256" key="2">
    <source>
        <dbReference type="ARBA" id="ARBA00022525"/>
    </source>
</evidence>
<dbReference type="GO" id="GO:0004601">
    <property type="term" value="F:peroxidase activity"/>
    <property type="evidence" value="ECO:0007669"/>
    <property type="project" value="UniProtKB-KW"/>
</dbReference>
<dbReference type="PRINTS" id="PR00457">
    <property type="entry name" value="ANPEROXIDASE"/>
</dbReference>
<evidence type="ECO:0000313" key="6">
    <source>
        <dbReference type="Proteomes" id="UP000199546"/>
    </source>
</evidence>
<dbReference type="Gene3D" id="1.10.640.10">
    <property type="entry name" value="Haem peroxidase domain superfamily, animal type"/>
    <property type="match status" value="1"/>
</dbReference>
<accession>A0A1I7BGJ4</accession>
<dbReference type="GO" id="GO:0006979">
    <property type="term" value="P:response to oxidative stress"/>
    <property type="evidence" value="ECO:0007669"/>
    <property type="project" value="InterPro"/>
</dbReference>
<dbReference type="InterPro" id="IPR037120">
    <property type="entry name" value="Haem_peroxidase_sf_animal"/>
</dbReference>
<evidence type="ECO:0000256" key="1">
    <source>
        <dbReference type="ARBA" id="ARBA00004613"/>
    </source>
</evidence>
<dbReference type="InterPro" id="IPR010255">
    <property type="entry name" value="Haem_peroxidase_sf"/>
</dbReference>
<dbReference type="Proteomes" id="UP000199546">
    <property type="component" value="Unassembled WGS sequence"/>
</dbReference>
<dbReference type="PANTHER" id="PTHR11475:SF4">
    <property type="entry name" value="CHORION PEROXIDASE"/>
    <property type="match status" value="1"/>
</dbReference>
<keyword evidence="6" id="KW-1185">Reference proteome</keyword>
<keyword evidence="3" id="KW-0325">Glycoprotein</keyword>
<dbReference type="PROSITE" id="PS50292">
    <property type="entry name" value="PEROXIDASE_3"/>
    <property type="match status" value="1"/>
</dbReference>
<evidence type="ECO:0000256" key="4">
    <source>
        <dbReference type="SAM" id="MobiDB-lite"/>
    </source>
</evidence>
<feature type="compositionally biased region" description="Basic and acidic residues" evidence="4">
    <location>
        <begin position="1"/>
        <end position="10"/>
    </location>
</feature>
<name>A0A1I7BGJ4_9ACTN</name>
<keyword evidence="5" id="KW-0560">Oxidoreductase</keyword>
<feature type="region of interest" description="Disordered" evidence="4">
    <location>
        <begin position="1"/>
        <end position="37"/>
    </location>
</feature>
<dbReference type="EMBL" id="FPBA01000014">
    <property type="protein sequence ID" value="SFT86257.1"/>
    <property type="molecule type" value="Genomic_DNA"/>
</dbReference>
<dbReference type="AlphaFoldDB" id="A0A1I7BGJ4"/>
<dbReference type="RefSeq" id="WP_093581318.1">
    <property type="nucleotide sequence ID" value="NZ_FPBA01000014.1"/>
</dbReference>
<gene>
    <name evidence="5" type="ORF">SAMN05660657_03550</name>
</gene>
<sequence>MTTTPDRQRVLEGIPGQREGAVERPEGGGGAPARTSEVPRVLTDVHHGGHVLADEVPRVDPDRRSADGMRWVAVEERSTPFGYMFKDLQGLYPAAHLPVEPSAAVVASLKALGAAMVEQPPSAAGDSTVPPIYTYWGQFVDHDLTANTDRDDDLSITDLPLQPLQPEKVVHKLRNLREPQLNLDSVYGNGPDASGKEDQVPYEEDGRLAIETGLSPVAPVAGQSDQAQVPGADLKRVNKKAQIGDARNDENLIIAQLHLAFLKFHNEVLRWLPEHPEVTVPGNGTFARTRQLVEWHYQWITVHDFLKRLTDEEVFTGLVVDRTIKPKLELDEATLPDEVFMPLEFSVAAYRFGHSMIRGAYDWNENFGAPGTRSPSSPFGLLFLFTGNGGLGGNPTLPDNWPARFERLTGAEPRPSGTPDNVPVRLARKIDTRIASPLADLSNEGANEISDRTRRLLKRLAVRNLLRGYRLAIPTGQAVARSLGITPLTREQLITVPVPGQRPVPPSPVDDALIDGGFLEDTPLWFYVLKEAEVIGKGERLGPVGSRIVAETILGQLRADPTSFLNQTPEWDPSQGVTLDGGAQVDSITTFLQFAKVHP</sequence>
<dbReference type="GO" id="GO:0020037">
    <property type="term" value="F:heme binding"/>
    <property type="evidence" value="ECO:0007669"/>
    <property type="project" value="InterPro"/>
</dbReference>